<gene>
    <name evidence="2" type="ORF">ACFQFD_00925</name>
</gene>
<dbReference type="SUPFAM" id="SSF69318">
    <property type="entry name" value="Integrin alpha N-terminal domain"/>
    <property type="match status" value="1"/>
</dbReference>
<dbReference type="Pfam" id="PF13517">
    <property type="entry name" value="FG-GAP_3"/>
    <property type="match status" value="2"/>
</dbReference>
<accession>A0ABD5T5N7</accession>
<dbReference type="Proteomes" id="UP001596443">
    <property type="component" value="Unassembled WGS sequence"/>
</dbReference>
<dbReference type="PANTHER" id="PTHR44103:SF1">
    <property type="entry name" value="PROPROTEIN CONVERTASE P"/>
    <property type="match status" value="1"/>
</dbReference>
<evidence type="ECO:0000313" key="3">
    <source>
        <dbReference type="Proteomes" id="UP001596443"/>
    </source>
</evidence>
<dbReference type="AlphaFoldDB" id="A0ABD5T5N7"/>
<keyword evidence="3" id="KW-1185">Reference proteome</keyword>
<proteinExistence type="predicted"/>
<dbReference type="RefSeq" id="WP_284063775.1">
    <property type="nucleotide sequence ID" value="NZ_CP126159.1"/>
</dbReference>
<evidence type="ECO:0000256" key="1">
    <source>
        <dbReference type="ARBA" id="ARBA00022729"/>
    </source>
</evidence>
<dbReference type="GeneID" id="81211312"/>
<reference evidence="2 3" key="1">
    <citation type="journal article" date="2019" name="Int. J. Syst. Evol. Microbiol.">
        <title>The Global Catalogue of Microorganisms (GCM) 10K type strain sequencing project: providing services to taxonomists for standard genome sequencing and annotation.</title>
        <authorList>
            <consortium name="The Broad Institute Genomics Platform"/>
            <consortium name="The Broad Institute Genome Sequencing Center for Infectious Disease"/>
            <person name="Wu L."/>
            <person name="Ma J."/>
        </authorList>
    </citation>
    <scope>NUCLEOTIDE SEQUENCE [LARGE SCALE GENOMIC DNA]</scope>
    <source>
        <strain evidence="2 3">SYNS20</strain>
    </source>
</reference>
<name>A0ABD5T5N7_9EURY</name>
<sequence>MALRGEDGLRFDHRRIDDDPPAGRMGFCLTTDLTGNGRPDVLVGAMGGRYPVTLPVVGKRIDLRLLPGTRDVIERLEWNVFWYENPGWERHEVARAPDLSIGGSLGDLTGNGRVDLVAGQNLSNDLYWFEQPADPRDRWTRRLITDEFTKYHDTVVADVDDDGEPEVLALSQRSETVFYYDVPADPTREPWPADHRHVVAENLNVEGVAVRDIDGDGRTEIVAGTNVFHRRGDGSWEREAIATGWDWTRLAVADLDGDGDLEVVAAEGDLPYQGDRRARLGVFDPPDWELTLLHDDLSNPHTVQVLPSSGIDDGGDHDGAPPDLFVAEMGLEEGHEPRQFRFHNRGDGTFEPELLVTGVPTHEAKVVDLDGDDRPDVVGKAYDTRHVDVWYGR</sequence>
<organism evidence="2 3">
    <name type="scientific">Halobaculum halobium</name>
    <dbReference type="NCBI Taxonomy" id="3032281"/>
    <lineage>
        <taxon>Archaea</taxon>
        <taxon>Methanobacteriati</taxon>
        <taxon>Methanobacteriota</taxon>
        <taxon>Stenosarchaea group</taxon>
        <taxon>Halobacteria</taxon>
        <taxon>Halobacteriales</taxon>
        <taxon>Haloferacaceae</taxon>
        <taxon>Halobaculum</taxon>
    </lineage>
</organism>
<protein>
    <submittedName>
        <fullName evidence="2">FG-GAP repeat domain-containing protein</fullName>
    </submittedName>
</protein>
<dbReference type="EMBL" id="JBHSWX010000001">
    <property type="protein sequence ID" value="MFC6784596.1"/>
    <property type="molecule type" value="Genomic_DNA"/>
</dbReference>
<comment type="caution">
    <text evidence="2">The sequence shown here is derived from an EMBL/GenBank/DDBJ whole genome shotgun (WGS) entry which is preliminary data.</text>
</comment>
<evidence type="ECO:0000313" key="2">
    <source>
        <dbReference type="EMBL" id="MFC6784596.1"/>
    </source>
</evidence>
<keyword evidence="1" id="KW-0732">Signal</keyword>
<dbReference type="InterPro" id="IPR013517">
    <property type="entry name" value="FG-GAP"/>
</dbReference>
<dbReference type="InterPro" id="IPR028994">
    <property type="entry name" value="Integrin_alpha_N"/>
</dbReference>
<dbReference type="PANTHER" id="PTHR44103">
    <property type="entry name" value="PROPROTEIN CONVERTASE P"/>
    <property type="match status" value="1"/>
</dbReference>